<dbReference type="Proteomes" id="UP000256405">
    <property type="component" value="Unassembled WGS sequence"/>
</dbReference>
<dbReference type="Gene3D" id="3.40.50.1010">
    <property type="entry name" value="5'-nuclease"/>
    <property type="match status" value="1"/>
</dbReference>
<dbReference type="InterPro" id="IPR002716">
    <property type="entry name" value="PIN_dom"/>
</dbReference>
<evidence type="ECO:0000259" key="1">
    <source>
        <dbReference type="Pfam" id="PF13470"/>
    </source>
</evidence>
<sequence length="138" mass="15730">MNVFLDTNILLDFLTNRHPLSLSQEALEVFELGESGRINLFTSSHSVGTTHYLLKKYTDEIELRKTLDELSDLVTVLDVTQAIVKIALKSTHKDFEDAVQMGTVESFRTIDYIITRNLKDFKSSRIPAISIRELISKL</sequence>
<organism evidence="2 3">
    <name type="scientific">Algoriphagus antarcticus</name>
    <dbReference type="NCBI Taxonomy" id="238540"/>
    <lineage>
        <taxon>Bacteria</taxon>
        <taxon>Pseudomonadati</taxon>
        <taxon>Bacteroidota</taxon>
        <taxon>Cytophagia</taxon>
        <taxon>Cytophagales</taxon>
        <taxon>Cyclobacteriaceae</taxon>
        <taxon>Algoriphagus</taxon>
    </lineage>
</organism>
<dbReference type="Pfam" id="PF13470">
    <property type="entry name" value="PIN_3"/>
    <property type="match status" value="1"/>
</dbReference>
<dbReference type="AlphaFoldDB" id="A0A3E0DQW8"/>
<protein>
    <submittedName>
        <fullName evidence="2">PIN domain-containing protein</fullName>
    </submittedName>
</protein>
<name>A0A3E0DQW8_9BACT</name>
<dbReference type="EMBL" id="QUNF01000014">
    <property type="protein sequence ID" value="REG84732.1"/>
    <property type="molecule type" value="Genomic_DNA"/>
</dbReference>
<reference evidence="2 3" key="1">
    <citation type="submission" date="2018-08" db="EMBL/GenBank/DDBJ databases">
        <title>Genomic Encyclopedia of Archaeal and Bacterial Type Strains, Phase II (KMG-II): from individual species to whole genera.</title>
        <authorList>
            <person name="Goeker M."/>
        </authorList>
    </citation>
    <scope>NUCLEOTIDE SEQUENCE [LARGE SCALE GENOMIC DNA]</scope>
    <source>
        <strain evidence="2 3">DSM 15986</strain>
    </source>
</reference>
<evidence type="ECO:0000313" key="2">
    <source>
        <dbReference type="EMBL" id="REG84732.1"/>
    </source>
</evidence>
<comment type="caution">
    <text evidence="2">The sequence shown here is derived from an EMBL/GenBank/DDBJ whole genome shotgun (WGS) entry which is preliminary data.</text>
</comment>
<feature type="domain" description="PIN" evidence="1">
    <location>
        <begin position="3"/>
        <end position="118"/>
    </location>
</feature>
<evidence type="ECO:0000313" key="3">
    <source>
        <dbReference type="Proteomes" id="UP000256405"/>
    </source>
</evidence>
<dbReference type="SUPFAM" id="SSF88723">
    <property type="entry name" value="PIN domain-like"/>
    <property type="match status" value="1"/>
</dbReference>
<dbReference type="OrthoDB" id="1148871at2"/>
<keyword evidence="3" id="KW-1185">Reference proteome</keyword>
<gene>
    <name evidence="2" type="ORF">C8N25_11481</name>
</gene>
<dbReference type="RefSeq" id="WP_086541433.1">
    <property type="nucleotide sequence ID" value="NZ_MSSW01000027.1"/>
</dbReference>
<accession>A0A3E0DQW8</accession>
<dbReference type="InterPro" id="IPR029060">
    <property type="entry name" value="PIN-like_dom_sf"/>
</dbReference>
<proteinExistence type="predicted"/>